<dbReference type="EMBL" id="BDQM01000026">
    <property type="protein sequence ID" value="GAW97153.1"/>
    <property type="molecule type" value="Genomic_DNA"/>
</dbReference>
<dbReference type="SUPFAM" id="SSF52821">
    <property type="entry name" value="Rhodanese/Cell cycle control phosphatase"/>
    <property type="match status" value="1"/>
</dbReference>
<sequence length="774" mass="84113">MTNLPTDVKQPLSLIYLDANATTQVLPQAAAAALATMETFFGNPSSSHITGLQAQQIMAKTRQQAKQIVGAGEGEIIFTSGATEGIQTAILSALIAAKKTLDITAIKSKKYCLLYGATEHKAVPESLKHWNEILDINAEVTAIPVDKMGRLDMDFIAKQVPNALMICTMAVNNETGVYQDLNLLDKTIRANNANIAWMVDCVQALGKQDLNLAQTSIDYAPFSGHKLYAPKGIGFIYIKDNAPFTPVIAGGGQEGGLRSGTENLPGLAALSVIFDMLMGESEHSFTPVKSLHLFHQQIVATLIQAFPNIVFNHSFENSVPTTINFAIPGFSSKEMMDLFDAANVRVSSGSACSSKVTRSFVLDAMGLPSWQSESAIRMSFGPAMTQELVDQTCERIVSAAQALQQSCLTIDTNAMDSKVITDNKALEGLVQFKVGGSCSWLYVDHKTKSAFVIDPLPEVAERLQTMLTCHGLKLVAVIDSHGHADHVSCRASIAKTCLAEQKTDALGWPDNTPTTNINGNEYQYLTLGDKWLLKVATPGHTEDSISLLLCEPVTDSSDKLVVLYAFCGDLILMNSLGRTNFDTSSAPAMFTSLQLLNTLIGTESLICPSHDYNNEFTTSIGAEISRNSLLHKVINDEINSNFFSIQKYTMDKGIIDESGSVIMCGALIGAGDKVSVREYDSASLTEAMKKSSTIKLIDIREAHEYALQHDEKFTYNVPLTRLVQFVQEHQDDKQVPLVLICRSGSRSHLAAQALGRLGFEQVGHLTGGYAFHQY</sequence>
<dbReference type="CDD" id="cd00158">
    <property type="entry name" value="RHOD"/>
    <property type="match status" value="1"/>
</dbReference>
<dbReference type="Gene3D" id="3.40.250.10">
    <property type="entry name" value="Rhodanese-like domain"/>
    <property type="match status" value="1"/>
</dbReference>
<accession>A0ABQ0MXV3</accession>
<organism evidence="11 12">
    <name type="scientific">Colwellia marinimaniae</name>
    <dbReference type="NCBI Taxonomy" id="1513592"/>
    <lineage>
        <taxon>Bacteria</taxon>
        <taxon>Pseudomonadati</taxon>
        <taxon>Pseudomonadota</taxon>
        <taxon>Gammaproteobacteria</taxon>
        <taxon>Alteromonadales</taxon>
        <taxon>Colwelliaceae</taxon>
        <taxon>Colwellia</taxon>
    </lineage>
</organism>
<dbReference type="Gene3D" id="1.10.260.50">
    <property type="match status" value="1"/>
</dbReference>
<dbReference type="InterPro" id="IPR001279">
    <property type="entry name" value="Metallo-B-lactamas"/>
</dbReference>
<comment type="caution">
    <text evidence="11">The sequence shown here is derived from an EMBL/GenBank/DDBJ whole genome shotgun (WGS) entry which is preliminary data.</text>
</comment>
<evidence type="ECO:0000256" key="4">
    <source>
        <dbReference type="ARBA" id="ARBA00022723"/>
    </source>
</evidence>
<dbReference type="Gene3D" id="3.90.1150.10">
    <property type="entry name" value="Aspartate Aminotransferase, domain 1"/>
    <property type="match status" value="1"/>
</dbReference>
<dbReference type="Proteomes" id="UP000197068">
    <property type="component" value="Unassembled WGS sequence"/>
</dbReference>
<dbReference type="Gene3D" id="3.40.640.10">
    <property type="entry name" value="Type I PLP-dependent aspartate aminotransferase-like (Major domain)"/>
    <property type="match status" value="1"/>
</dbReference>
<dbReference type="InterPro" id="IPR015424">
    <property type="entry name" value="PyrdxlP-dep_Trfase"/>
</dbReference>
<dbReference type="RefSeq" id="WP_057179735.1">
    <property type="nucleotide sequence ID" value="NZ_BDQM01000026.1"/>
</dbReference>
<proteinExistence type="inferred from homology"/>
<dbReference type="SMART" id="SM00849">
    <property type="entry name" value="Lactamase_B"/>
    <property type="match status" value="1"/>
</dbReference>
<dbReference type="Pfam" id="PF00266">
    <property type="entry name" value="Aminotran_5"/>
    <property type="match status" value="1"/>
</dbReference>
<dbReference type="InterPro" id="IPR020578">
    <property type="entry name" value="Aminotrans_V_PyrdxlP_BS"/>
</dbReference>
<dbReference type="InterPro" id="IPR001763">
    <property type="entry name" value="Rhodanese-like_dom"/>
</dbReference>
<comment type="catalytic activity">
    <reaction evidence="8">
        <text>(sulfur carrier)-H + L-cysteine = (sulfur carrier)-SH + L-alanine</text>
        <dbReference type="Rhea" id="RHEA:43892"/>
        <dbReference type="Rhea" id="RHEA-COMP:14737"/>
        <dbReference type="Rhea" id="RHEA-COMP:14739"/>
        <dbReference type="ChEBI" id="CHEBI:29917"/>
        <dbReference type="ChEBI" id="CHEBI:35235"/>
        <dbReference type="ChEBI" id="CHEBI:57972"/>
        <dbReference type="ChEBI" id="CHEBI:64428"/>
        <dbReference type="EC" id="2.8.1.7"/>
    </reaction>
</comment>
<evidence type="ECO:0000256" key="6">
    <source>
        <dbReference type="ARBA" id="ARBA00023004"/>
    </source>
</evidence>
<keyword evidence="12" id="KW-1185">Reference proteome</keyword>
<evidence type="ECO:0000256" key="8">
    <source>
        <dbReference type="ARBA" id="ARBA00050776"/>
    </source>
</evidence>
<evidence type="ECO:0000256" key="1">
    <source>
        <dbReference type="ARBA" id="ARBA00001933"/>
    </source>
</evidence>
<dbReference type="PROSITE" id="PS50206">
    <property type="entry name" value="RHODANESE_3"/>
    <property type="match status" value="1"/>
</dbReference>
<gene>
    <name evidence="11" type="primary">iscS_2</name>
    <name evidence="11" type="ORF">MTCD1_02779</name>
</gene>
<dbReference type="SMART" id="SM00450">
    <property type="entry name" value="RHOD"/>
    <property type="match status" value="1"/>
</dbReference>
<evidence type="ECO:0000256" key="5">
    <source>
        <dbReference type="ARBA" id="ARBA00022898"/>
    </source>
</evidence>
<dbReference type="InterPro" id="IPR000192">
    <property type="entry name" value="Aminotrans_V_dom"/>
</dbReference>
<keyword evidence="5" id="KW-0663">Pyridoxal phosphate</keyword>
<dbReference type="PANTHER" id="PTHR11601:SF34">
    <property type="entry name" value="CYSTEINE DESULFURASE"/>
    <property type="match status" value="1"/>
</dbReference>
<keyword evidence="7" id="KW-0411">Iron-sulfur</keyword>
<dbReference type="Pfam" id="PF00581">
    <property type="entry name" value="Rhodanese"/>
    <property type="match status" value="1"/>
</dbReference>
<dbReference type="InterPro" id="IPR015421">
    <property type="entry name" value="PyrdxlP-dep_Trfase_major"/>
</dbReference>
<evidence type="ECO:0000256" key="9">
    <source>
        <dbReference type="RuleBase" id="RU004504"/>
    </source>
</evidence>
<comment type="cofactor">
    <cofactor evidence="1 9">
        <name>pyridoxal 5'-phosphate</name>
        <dbReference type="ChEBI" id="CHEBI:597326"/>
    </cofactor>
</comment>
<evidence type="ECO:0000256" key="2">
    <source>
        <dbReference type="ARBA" id="ARBA00006490"/>
    </source>
</evidence>
<feature type="domain" description="Rhodanese" evidence="10">
    <location>
        <begin position="690"/>
        <end position="774"/>
    </location>
</feature>
<evidence type="ECO:0000313" key="12">
    <source>
        <dbReference type="Proteomes" id="UP000197068"/>
    </source>
</evidence>
<dbReference type="PANTHER" id="PTHR11601">
    <property type="entry name" value="CYSTEINE DESULFURYLASE FAMILY MEMBER"/>
    <property type="match status" value="1"/>
</dbReference>
<keyword evidence="11" id="KW-0032">Aminotransferase</keyword>
<keyword evidence="4" id="KW-0479">Metal-binding</keyword>
<evidence type="ECO:0000313" key="11">
    <source>
        <dbReference type="EMBL" id="GAW97153.1"/>
    </source>
</evidence>
<dbReference type="SUPFAM" id="SSF56281">
    <property type="entry name" value="Metallo-hydrolase/oxidoreductase"/>
    <property type="match status" value="1"/>
</dbReference>
<evidence type="ECO:0000256" key="7">
    <source>
        <dbReference type="ARBA" id="ARBA00023014"/>
    </source>
</evidence>
<keyword evidence="11" id="KW-0808">Transferase</keyword>
<name>A0ABQ0MXV3_9GAMM</name>
<dbReference type="InterPro" id="IPR015422">
    <property type="entry name" value="PyrdxlP-dep_Trfase_small"/>
</dbReference>
<reference evidence="11 12" key="1">
    <citation type="submission" date="2017-06" db="EMBL/GenBank/DDBJ databases">
        <title>Whole Genome Sequences of Colwellia marinimaniae MTCD1.</title>
        <authorList>
            <person name="Kusumoto H."/>
            <person name="Inoue M."/>
            <person name="Tanikawa K."/>
            <person name="Maeji H."/>
            <person name="Cameron J.H."/>
            <person name="Bartlett D.H."/>
        </authorList>
    </citation>
    <scope>NUCLEOTIDE SEQUENCE [LARGE SCALE GENOMIC DNA]</scope>
    <source>
        <strain evidence="11 12">MTCD1</strain>
    </source>
</reference>
<evidence type="ECO:0000256" key="3">
    <source>
        <dbReference type="ARBA" id="ARBA00012239"/>
    </source>
</evidence>
<dbReference type="InterPro" id="IPR036873">
    <property type="entry name" value="Rhodanese-like_dom_sf"/>
</dbReference>
<protein>
    <recommendedName>
        <fullName evidence="3">cysteine desulfurase</fullName>
        <ecNumber evidence="3">2.8.1.7</ecNumber>
    </recommendedName>
</protein>
<dbReference type="SUPFAM" id="SSF53383">
    <property type="entry name" value="PLP-dependent transferases"/>
    <property type="match status" value="1"/>
</dbReference>
<dbReference type="InterPro" id="IPR036866">
    <property type="entry name" value="RibonucZ/Hydroxyglut_hydro"/>
</dbReference>
<evidence type="ECO:0000259" key="10">
    <source>
        <dbReference type="PROSITE" id="PS50206"/>
    </source>
</evidence>
<dbReference type="Gene3D" id="3.60.15.10">
    <property type="entry name" value="Ribonuclease Z/Hydroxyacylglutathione hydrolase-like"/>
    <property type="match status" value="1"/>
</dbReference>
<dbReference type="PROSITE" id="PS00595">
    <property type="entry name" value="AA_TRANSFER_CLASS_5"/>
    <property type="match status" value="1"/>
</dbReference>
<dbReference type="GO" id="GO:0008483">
    <property type="term" value="F:transaminase activity"/>
    <property type="evidence" value="ECO:0007669"/>
    <property type="project" value="UniProtKB-KW"/>
</dbReference>
<comment type="similarity">
    <text evidence="2">Belongs to the class-V pyridoxal-phosphate-dependent aminotransferase family. NifS/IscS subfamily.</text>
</comment>
<keyword evidence="6" id="KW-0408">Iron</keyword>
<dbReference type="EC" id="2.8.1.7" evidence="3"/>